<evidence type="ECO:0000313" key="3">
    <source>
        <dbReference type="Proteomes" id="UP000231466"/>
    </source>
</evidence>
<sequence>MKDKKIGLPELVLLTIPIAGLELLEAITMDGSSLIFPAELSIVAVTQIYLNMKGVHVSAQKKQAVGNVLELIPGIGILPIRTISWFMAVRGANKEAEKEDQEEQEKKSKVVQMNDRAKNALDGLRRAA</sequence>
<evidence type="ECO:0000256" key="1">
    <source>
        <dbReference type="SAM" id="MobiDB-lite"/>
    </source>
</evidence>
<evidence type="ECO:0000313" key="2">
    <source>
        <dbReference type="EMBL" id="PIR97960.1"/>
    </source>
</evidence>
<name>A0A2H0VI25_9BACT</name>
<gene>
    <name evidence="2" type="ORF">COT89_01765</name>
</gene>
<dbReference type="Proteomes" id="UP000231466">
    <property type="component" value="Unassembled WGS sequence"/>
</dbReference>
<accession>A0A2H0VI25</accession>
<reference evidence="3" key="1">
    <citation type="submission" date="2017-09" db="EMBL/GenBank/DDBJ databases">
        <title>Depth-based differentiation of microbial function through sediment-hosted aquifers and enrichment of novel symbionts in the deep terrestrial subsurface.</title>
        <authorList>
            <person name="Probst A.J."/>
            <person name="Ladd B."/>
            <person name="Jarett J.K."/>
            <person name="Geller-Mcgrath D.E."/>
            <person name="Sieber C.M.K."/>
            <person name="Emerson J.B."/>
            <person name="Anantharaman K."/>
            <person name="Thomas B.C."/>
            <person name="Malmstrom R."/>
            <person name="Stieglmeier M."/>
            <person name="Klingl A."/>
            <person name="Woyke T."/>
            <person name="Ryan C.M."/>
            <person name="Banfield J.F."/>
        </authorList>
    </citation>
    <scope>NUCLEOTIDE SEQUENCE [LARGE SCALE GENOMIC DNA]</scope>
</reference>
<organism evidence="2 3">
    <name type="scientific">Candidatus Colwellbacteria bacterium CG10_big_fil_rev_8_21_14_0_10_42_22</name>
    <dbReference type="NCBI Taxonomy" id="1974540"/>
    <lineage>
        <taxon>Bacteria</taxon>
        <taxon>Candidatus Colwelliibacteriota</taxon>
    </lineage>
</organism>
<proteinExistence type="predicted"/>
<dbReference type="EMBL" id="PFAH01000007">
    <property type="protein sequence ID" value="PIR97960.1"/>
    <property type="molecule type" value="Genomic_DNA"/>
</dbReference>
<comment type="caution">
    <text evidence="2">The sequence shown here is derived from an EMBL/GenBank/DDBJ whole genome shotgun (WGS) entry which is preliminary data.</text>
</comment>
<dbReference type="AlphaFoldDB" id="A0A2H0VI25"/>
<protein>
    <submittedName>
        <fullName evidence="2">Uncharacterized protein</fullName>
    </submittedName>
</protein>
<feature type="compositionally biased region" description="Basic and acidic residues" evidence="1">
    <location>
        <begin position="115"/>
        <end position="128"/>
    </location>
</feature>
<feature type="region of interest" description="Disordered" evidence="1">
    <location>
        <begin position="94"/>
        <end position="128"/>
    </location>
</feature>